<evidence type="ECO:0000256" key="2">
    <source>
        <dbReference type="SAM" id="Phobius"/>
    </source>
</evidence>
<reference evidence="3 4" key="1">
    <citation type="journal article" date="2019" name="Int. J. Syst. Evol. Microbiol.">
        <title>The Global Catalogue of Microorganisms (GCM) 10K type strain sequencing project: providing services to taxonomists for standard genome sequencing and annotation.</title>
        <authorList>
            <consortium name="The Broad Institute Genomics Platform"/>
            <consortium name="The Broad Institute Genome Sequencing Center for Infectious Disease"/>
            <person name="Wu L."/>
            <person name="Ma J."/>
        </authorList>
    </citation>
    <scope>NUCLEOTIDE SEQUENCE [LARGE SCALE GENOMIC DNA]</scope>
    <source>
        <strain evidence="3 4">JCM 11444</strain>
    </source>
</reference>
<keyword evidence="2" id="KW-0812">Transmembrane</keyword>
<keyword evidence="4" id="KW-1185">Reference proteome</keyword>
<accession>A0ABN1PM57</accession>
<dbReference type="Proteomes" id="UP001500418">
    <property type="component" value="Unassembled WGS sequence"/>
</dbReference>
<gene>
    <name evidence="3" type="ORF">GCM10009575_033770</name>
</gene>
<feature type="compositionally biased region" description="Basic and acidic residues" evidence="1">
    <location>
        <begin position="14"/>
        <end position="39"/>
    </location>
</feature>
<keyword evidence="2" id="KW-0472">Membrane</keyword>
<evidence type="ECO:0000313" key="3">
    <source>
        <dbReference type="EMBL" id="GAA0930199.1"/>
    </source>
</evidence>
<feature type="region of interest" description="Disordered" evidence="1">
    <location>
        <begin position="1"/>
        <end position="53"/>
    </location>
</feature>
<proteinExistence type="predicted"/>
<keyword evidence="2" id="KW-1133">Transmembrane helix</keyword>
<evidence type="ECO:0000256" key="1">
    <source>
        <dbReference type="SAM" id="MobiDB-lite"/>
    </source>
</evidence>
<organism evidence="3 4">
    <name type="scientific">Streptomyces rhizosphaericus</name>
    <dbReference type="NCBI Taxonomy" id="114699"/>
    <lineage>
        <taxon>Bacteria</taxon>
        <taxon>Bacillati</taxon>
        <taxon>Actinomycetota</taxon>
        <taxon>Actinomycetes</taxon>
        <taxon>Kitasatosporales</taxon>
        <taxon>Streptomycetaceae</taxon>
        <taxon>Streptomyces</taxon>
        <taxon>Streptomyces violaceusniger group</taxon>
    </lineage>
</organism>
<feature type="transmembrane region" description="Helical" evidence="2">
    <location>
        <begin position="133"/>
        <end position="156"/>
    </location>
</feature>
<comment type="caution">
    <text evidence="3">The sequence shown here is derived from an EMBL/GenBank/DDBJ whole genome shotgun (WGS) entry which is preliminary data.</text>
</comment>
<protein>
    <submittedName>
        <fullName evidence="3">Uncharacterized protein</fullName>
    </submittedName>
</protein>
<evidence type="ECO:0000313" key="4">
    <source>
        <dbReference type="Proteomes" id="UP001500418"/>
    </source>
</evidence>
<name>A0ABN1PM57_9ACTN</name>
<sequence>MDGPRGPETACDLQGDKRQDKTSDKPHDKRHDKPDDKRTPPRAPRPGGVRRTHRAEEDMHHMHREPPGNLAPHIPTDVYQRAQATGQPVLIVVNDTNPTSFPWRRVLIPFAIAGAVVAGGWGLVAALCWLMDVAAHTATVIAGATGGPLGVGGITWKLTRSKH</sequence>
<dbReference type="EMBL" id="BAAAID010000019">
    <property type="protein sequence ID" value="GAA0930199.1"/>
    <property type="molecule type" value="Genomic_DNA"/>
</dbReference>
<feature type="transmembrane region" description="Helical" evidence="2">
    <location>
        <begin position="106"/>
        <end position="127"/>
    </location>
</feature>